<reference evidence="3" key="1">
    <citation type="submission" date="2013-04" db="EMBL/GenBank/DDBJ databases">
        <title>Thioclava sp. 13D2W-2 Genome Sequencing.</title>
        <authorList>
            <person name="Lai Q."/>
            <person name="Li G."/>
            <person name="Shao Z."/>
        </authorList>
    </citation>
    <scope>NUCLEOTIDE SEQUENCE [LARGE SCALE GENOMIC DNA]</scope>
    <source>
        <strain evidence="3">13D2W-2</strain>
    </source>
</reference>
<evidence type="ECO:0000313" key="2">
    <source>
        <dbReference type="EMBL" id="KFE34652.1"/>
    </source>
</evidence>
<dbReference type="STRING" id="1317124.DW2_12395"/>
<dbReference type="Proteomes" id="UP000028607">
    <property type="component" value="Unassembled WGS sequence"/>
</dbReference>
<proteinExistence type="predicted"/>
<keyword evidence="3" id="KW-1185">Reference proteome</keyword>
<reference evidence="2 3" key="2">
    <citation type="journal article" date="2015" name="Antonie Van Leeuwenhoek">
        <title>Thioclava indica sp. nov., isolated from surface seawater of the Indian Ocean.</title>
        <authorList>
            <person name="Liu Y."/>
            <person name="Lai Q."/>
            <person name="Du J."/>
            <person name="Xu H."/>
            <person name="Jiang L."/>
            <person name="Shao Z."/>
        </authorList>
    </citation>
    <scope>NUCLEOTIDE SEQUENCE [LARGE SCALE GENOMIC DNA]</scope>
    <source>
        <strain evidence="2 3">13D2W-2</strain>
    </source>
</reference>
<evidence type="ECO:0000313" key="3">
    <source>
        <dbReference type="Proteomes" id="UP000028607"/>
    </source>
</evidence>
<dbReference type="eggNOG" id="COG4938">
    <property type="taxonomic scope" value="Bacteria"/>
</dbReference>
<dbReference type="PATRIC" id="fig|1317124.6.peg.2510"/>
<evidence type="ECO:0000259" key="1">
    <source>
        <dbReference type="Pfam" id="PF12476"/>
    </source>
</evidence>
<dbReference type="EMBL" id="AQRC01000009">
    <property type="protein sequence ID" value="KFE34652.1"/>
    <property type="molecule type" value="Genomic_DNA"/>
</dbReference>
<comment type="caution">
    <text evidence="2">The sequence shown here is derived from an EMBL/GenBank/DDBJ whole genome shotgun (WGS) entry which is preliminary data.</text>
</comment>
<accession>A0A085TVA5</accession>
<dbReference type="AlphaFoldDB" id="A0A085TVA5"/>
<sequence>MVESHSDHFLNGIRLAVKNGEILAGDVGLNFFRRPSGISQPERVHPVVTPEGRLTDWPDGFFDQWDKSLDQLLS</sequence>
<protein>
    <recommendedName>
        <fullName evidence="1">DUF3696 domain-containing protein</fullName>
    </recommendedName>
</protein>
<organism evidence="2 3">
    <name type="scientific">Thioclava atlantica</name>
    <dbReference type="NCBI Taxonomy" id="1317124"/>
    <lineage>
        <taxon>Bacteria</taxon>
        <taxon>Pseudomonadati</taxon>
        <taxon>Pseudomonadota</taxon>
        <taxon>Alphaproteobacteria</taxon>
        <taxon>Rhodobacterales</taxon>
        <taxon>Paracoccaceae</taxon>
        <taxon>Thioclava</taxon>
    </lineage>
</organism>
<dbReference type="Pfam" id="PF12476">
    <property type="entry name" value="DUF3696"/>
    <property type="match status" value="1"/>
</dbReference>
<gene>
    <name evidence="2" type="ORF">DW2_12395</name>
</gene>
<feature type="domain" description="DUF3696" evidence="1">
    <location>
        <begin position="25"/>
        <end position="72"/>
    </location>
</feature>
<dbReference type="InterPro" id="IPR022532">
    <property type="entry name" value="DUF3696"/>
</dbReference>
<name>A0A085TVA5_9RHOB</name>